<accession>M9LF31</accession>
<dbReference type="Proteomes" id="UP000029453">
    <property type="component" value="Unassembled WGS sequence"/>
</dbReference>
<evidence type="ECO:0000313" key="1">
    <source>
        <dbReference type="EMBL" id="GAC40810.1"/>
    </source>
</evidence>
<keyword evidence="2" id="KW-1185">Reference proteome</keyword>
<dbReference type="OrthoDB" id="9803716at2"/>
<dbReference type="EMBL" id="BALG01000009">
    <property type="protein sequence ID" value="GAC40810.1"/>
    <property type="molecule type" value="Genomic_DNA"/>
</dbReference>
<dbReference type="RefSeq" id="WP_006284032.1">
    <property type="nucleotide sequence ID" value="NZ_BALG01000009.1"/>
</dbReference>
<gene>
    <name evidence="1" type="ORF">PPOP_0137</name>
</gene>
<proteinExistence type="predicted"/>
<sequence>MAQHAPFTKEQIKSANQVNLIEFAKSHGYVLDNGGRRAYHAKQAAVYISLRIAIVFCLDNDANATYSNGSPAPN</sequence>
<organism evidence="1 2">
    <name type="scientific">Paenibacillus popilliae ATCC 14706</name>
    <dbReference type="NCBI Taxonomy" id="1212764"/>
    <lineage>
        <taxon>Bacteria</taxon>
        <taxon>Bacillati</taxon>
        <taxon>Bacillota</taxon>
        <taxon>Bacilli</taxon>
        <taxon>Bacillales</taxon>
        <taxon>Paenibacillaceae</taxon>
        <taxon>Paenibacillus</taxon>
    </lineage>
</organism>
<comment type="caution">
    <text evidence="1">The sequence shown here is derived from an EMBL/GenBank/DDBJ whole genome shotgun (WGS) entry which is preliminary data.</text>
</comment>
<name>M9LF31_PAEPP</name>
<reference evidence="1 2" key="1">
    <citation type="submission" date="2012-10" db="EMBL/GenBank/DDBJ databases">
        <title>Draft Genome Sequence of Paenibacillus popilliae ATCC 14706T.</title>
        <authorList>
            <person name="Iiyama K."/>
            <person name="Mori K."/>
            <person name="Mon H."/>
            <person name="Chieda Y."/>
            <person name="Lee J.M."/>
            <person name="Kusakabe T."/>
            <person name="Tashiro K."/>
            <person name="Asano S."/>
            <person name="Yasunaga-Aoki C."/>
            <person name="Shimizu S."/>
        </authorList>
    </citation>
    <scope>NUCLEOTIDE SEQUENCE [LARGE SCALE GENOMIC DNA]</scope>
    <source>
        <strain evidence="1 2">ATCC 14706</strain>
    </source>
</reference>
<protein>
    <submittedName>
        <fullName evidence="1">Uncharacterized protein</fullName>
    </submittedName>
</protein>
<evidence type="ECO:0000313" key="2">
    <source>
        <dbReference type="Proteomes" id="UP000029453"/>
    </source>
</evidence>
<dbReference type="AlphaFoldDB" id="M9LF31"/>